<evidence type="ECO:0000256" key="3">
    <source>
        <dbReference type="ARBA" id="ARBA00010447"/>
    </source>
</evidence>
<dbReference type="NCBIfam" id="TIGR01979">
    <property type="entry name" value="sufS"/>
    <property type="match status" value="1"/>
</dbReference>
<evidence type="ECO:0000256" key="2">
    <source>
        <dbReference type="ARBA" id="ARBA00002824"/>
    </source>
</evidence>
<name>A0ABY6JCE2_9BACT</name>
<accession>A0ABY6JCE2</accession>
<keyword evidence="4 8" id="KW-0808">Transferase</keyword>
<dbReference type="PROSITE" id="PS00595">
    <property type="entry name" value="AA_TRANSFER_CLASS_5"/>
    <property type="match status" value="1"/>
</dbReference>
<keyword evidence="11" id="KW-1185">Reference proteome</keyword>
<dbReference type="PANTHER" id="PTHR43586:SF8">
    <property type="entry name" value="CYSTEINE DESULFURASE 1, CHLOROPLASTIC"/>
    <property type="match status" value="1"/>
</dbReference>
<evidence type="ECO:0000313" key="10">
    <source>
        <dbReference type="EMBL" id="UYQ95969.1"/>
    </source>
</evidence>
<comment type="function">
    <text evidence="2 8">Catalyzes the removal of elemental sulfur and selenium atoms from L-cysteine, L-cystine, L-selenocysteine, and L-selenocystine to produce L-alanine.</text>
</comment>
<protein>
    <recommendedName>
        <fullName evidence="8">Cysteine desulfurase</fullName>
        <ecNumber evidence="8">2.8.1.7</ecNumber>
    </recommendedName>
</protein>
<dbReference type="PIRSF" id="PIRSF005572">
    <property type="entry name" value="NifS"/>
    <property type="match status" value="1"/>
</dbReference>
<dbReference type="InterPro" id="IPR016454">
    <property type="entry name" value="Cysteine_dSase"/>
</dbReference>
<gene>
    <name evidence="10" type="ORF">MKQ68_05940</name>
</gene>
<evidence type="ECO:0000256" key="5">
    <source>
        <dbReference type="ARBA" id="ARBA00022898"/>
    </source>
</evidence>
<dbReference type="InterPro" id="IPR020578">
    <property type="entry name" value="Aminotrans_V_PyrdxlP_BS"/>
</dbReference>
<comment type="similarity">
    <text evidence="3 8">Belongs to the class-V pyridoxal-phosphate-dependent aminotransferase family. Csd subfamily.</text>
</comment>
<evidence type="ECO:0000256" key="1">
    <source>
        <dbReference type="ARBA" id="ARBA00001933"/>
    </source>
</evidence>
<evidence type="ECO:0000259" key="9">
    <source>
        <dbReference type="Pfam" id="PF00266"/>
    </source>
</evidence>
<evidence type="ECO:0000256" key="6">
    <source>
        <dbReference type="ARBA" id="ARBA00050776"/>
    </source>
</evidence>
<organism evidence="10 11">
    <name type="scientific">Chitinophaga horti</name>
    <dbReference type="NCBI Taxonomy" id="2920382"/>
    <lineage>
        <taxon>Bacteria</taxon>
        <taxon>Pseudomonadati</taxon>
        <taxon>Bacteroidota</taxon>
        <taxon>Chitinophagia</taxon>
        <taxon>Chitinophagales</taxon>
        <taxon>Chitinophagaceae</taxon>
        <taxon>Chitinophaga</taxon>
    </lineage>
</organism>
<dbReference type="InterPro" id="IPR015422">
    <property type="entry name" value="PyrdxlP-dep_Trfase_small"/>
</dbReference>
<dbReference type="Gene3D" id="3.40.640.10">
    <property type="entry name" value="Type I PLP-dependent aspartate aminotransferase-like (Major domain)"/>
    <property type="match status" value="1"/>
</dbReference>
<evidence type="ECO:0000256" key="4">
    <source>
        <dbReference type="ARBA" id="ARBA00022679"/>
    </source>
</evidence>
<reference evidence="10" key="1">
    <citation type="submission" date="2022-10" db="EMBL/GenBank/DDBJ databases">
        <title>Chitinophaga sp. nov., isolated from soil.</title>
        <authorList>
            <person name="Jeon C.O."/>
        </authorList>
    </citation>
    <scope>NUCLEOTIDE SEQUENCE</scope>
    <source>
        <strain evidence="10">R8</strain>
    </source>
</reference>
<dbReference type="InterPro" id="IPR015424">
    <property type="entry name" value="PyrdxlP-dep_Trfase"/>
</dbReference>
<proteinExistence type="inferred from homology"/>
<feature type="domain" description="Aminotransferase class V" evidence="9">
    <location>
        <begin position="23"/>
        <end position="391"/>
    </location>
</feature>
<dbReference type="InterPro" id="IPR000192">
    <property type="entry name" value="Aminotrans_V_dom"/>
</dbReference>
<evidence type="ECO:0000256" key="8">
    <source>
        <dbReference type="RuleBase" id="RU004506"/>
    </source>
</evidence>
<comment type="cofactor">
    <cofactor evidence="1 7">
        <name>pyridoxal 5'-phosphate</name>
        <dbReference type="ChEBI" id="CHEBI:597326"/>
    </cofactor>
</comment>
<sequence>MDIEKIRLDFPILHTTVNGKPLVYFDNGATTQKPLAVTRAIETYYNTYNSNVHRGVHTLSQKATMAYEEARTTVAGFINAQPEELIFTKGTTDAINLLAYTFGKKFIKEGDEIIISAMEHHSNIVPWQLCCEERKAVLKVVPINENGELLMDEFERMLSDKTKLVAITYVSNTMGTINPVRDIIRLAHARKVPVMLDAAQAVQHIAVDVKELDVDFMAFSGHKLYGPTGIGALYGKLSWLEQLPPYQGGGDMIKTVSFDKTVYADPPLRFEAGTPNIAGAIGMAAGVKYIIGIGLDKIATTERILTEYALERLSSIDGLRLIGMAEHRGPTFSFVIGNSHPTDVGELLDQQGIAVRTGHHCTQPLMDRYCIPGTARASLSFYNTPEEIERLVDGINKAMKLLKR</sequence>
<dbReference type="Pfam" id="PF00266">
    <property type="entry name" value="Aminotran_5"/>
    <property type="match status" value="1"/>
</dbReference>
<dbReference type="EC" id="2.8.1.7" evidence="8"/>
<evidence type="ECO:0000256" key="7">
    <source>
        <dbReference type="RuleBase" id="RU004504"/>
    </source>
</evidence>
<dbReference type="Gene3D" id="3.90.1150.10">
    <property type="entry name" value="Aspartate Aminotransferase, domain 1"/>
    <property type="match status" value="1"/>
</dbReference>
<dbReference type="PANTHER" id="PTHR43586">
    <property type="entry name" value="CYSTEINE DESULFURASE"/>
    <property type="match status" value="1"/>
</dbReference>
<dbReference type="InterPro" id="IPR015421">
    <property type="entry name" value="PyrdxlP-dep_Trfase_major"/>
</dbReference>
<dbReference type="EMBL" id="CP107006">
    <property type="protein sequence ID" value="UYQ95969.1"/>
    <property type="molecule type" value="Genomic_DNA"/>
</dbReference>
<dbReference type="Proteomes" id="UP001162741">
    <property type="component" value="Chromosome"/>
</dbReference>
<dbReference type="InterPro" id="IPR010970">
    <property type="entry name" value="Cys_dSase_SufS"/>
</dbReference>
<dbReference type="CDD" id="cd06453">
    <property type="entry name" value="SufS_like"/>
    <property type="match status" value="1"/>
</dbReference>
<comment type="catalytic activity">
    <reaction evidence="6 8">
        <text>(sulfur carrier)-H + L-cysteine = (sulfur carrier)-SH + L-alanine</text>
        <dbReference type="Rhea" id="RHEA:43892"/>
        <dbReference type="Rhea" id="RHEA-COMP:14737"/>
        <dbReference type="Rhea" id="RHEA-COMP:14739"/>
        <dbReference type="ChEBI" id="CHEBI:29917"/>
        <dbReference type="ChEBI" id="CHEBI:35235"/>
        <dbReference type="ChEBI" id="CHEBI:57972"/>
        <dbReference type="ChEBI" id="CHEBI:64428"/>
        <dbReference type="EC" id="2.8.1.7"/>
    </reaction>
</comment>
<keyword evidence="5 8" id="KW-0663">Pyridoxal phosphate</keyword>
<dbReference type="SUPFAM" id="SSF53383">
    <property type="entry name" value="PLP-dependent transferases"/>
    <property type="match status" value="1"/>
</dbReference>
<evidence type="ECO:0000313" key="11">
    <source>
        <dbReference type="Proteomes" id="UP001162741"/>
    </source>
</evidence>